<dbReference type="NCBIfam" id="NF004368">
    <property type="entry name" value="PRK05738.3-4"/>
    <property type="match status" value="1"/>
</dbReference>
<dbReference type="EMBL" id="CP159837">
    <property type="protein sequence ID" value="XCM35152.1"/>
    <property type="molecule type" value="Genomic_DNA"/>
</dbReference>
<dbReference type="GO" id="GO:0003735">
    <property type="term" value="F:structural constituent of ribosome"/>
    <property type="evidence" value="ECO:0007669"/>
    <property type="project" value="InterPro"/>
</dbReference>
<evidence type="ECO:0000256" key="6">
    <source>
        <dbReference type="HAMAP-Rule" id="MF_01369"/>
    </source>
</evidence>
<organism evidence="8">
    <name type="scientific">Planktothricoides raciborskii GIHE-MW2</name>
    <dbReference type="NCBI Taxonomy" id="2792601"/>
    <lineage>
        <taxon>Bacteria</taxon>
        <taxon>Bacillati</taxon>
        <taxon>Cyanobacteriota</taxon>
        <taxon>Cyanophyceae</taxon>
        <taxon>Oscillatoriophycideae</taxon>
        <taxon>Oscillatoriales</taxon>
        <taxon>Oscillatoriaceae</taxon>
        <taxon>Planktothricoides</taxon>
    </lineage>
</organism>
<keyword evidence="3 6" id="KW-0694">RNA-binding</keyword>
<dbReference type="InterPro" id="IPR013025">
    <property type="entry name" value="Ribosomal_uL23-like"/>
</dbReference>
<comment type="subunit">
    <text evidence="6">Part of the 50S ribosomal subunit. Contacts protein L29, and trigger factor when it is bound to the ribosome.</text>
</comment>
<proteinExistence type="inferred from homology"/>
<dbReference type="InterPro" id="IPR012677">
    <property type="entry name" value="Nucleotide-bd_a/b_plait_sf"/>
</dbReference>
<dbReference type="InterPro" id="IPR012678">
    <property type="entry name" value="Ribosomal_uL23/eL15/eS24_sf"/>
</dbReference>
<accession>A0AAU8J8S6</accession>
<reference evidence="8" key="1">
    <citation type="submission" date="2024-07" db="EMBL/GenBank/DDBJ databases">
        <authorList>
            <person name="Kim Y.J."/>
            <person name="Jeong J.Y."/>
        </authorList>
    </citation>
    <scope>NUCLEOTIDE SEQUENCE</scope>
    <source>
        <strain evidence="8">GIHE-MW2</strain>
    </source>
</reference>
<evidence type="ECO:0000313" key="8">
    <source>
        <dbReference type="EMBL" id="XCM35152.1"/>
    </source>
</evidence>
<dbReference type="GO" id="GO:0019843">
    <property type="term" value="F:rRNA binding"/>
    <property type="evidence" value="ECO:0007669"/>
    <property type="project" value="UniProtKB-UniRule"/>
</dbReference>
<dbReference type="HAMAP" id="MF_01369_B">
    <property type="entry name" value="Ribosomal_uL23_B"/>
    <property type="match status" value="1"/>
</dbReference>
<gene>
    <name evidence="6" type="primary">rplW</name>
    <name evidence="6" type="synonym">rpl23</name>
    <name evidence="8" type="ORF">ABWT76_003808</name>
</gene>
<dbReference type="GO" id="GO:0006412">
    <property type="term" value="P:translation"/>
    <property type="evidence" value="ECO:0007669"/>
    <property type="project" value="UniProtKB-UniRule"/>
</dbReference>
<evidence type="ECO:0000256" key="5">
    <source>
        <dbReference type="ARBA" id="ARBA00023274"/>
    </source>
</evidence>
<evidence type="ECO:0000256" key="2">
    <source>
        <dbReference type="ARBA" id="ARBA00022730"/>
    </source>
</evidence>
<dbReference type="FunFam" id="3.30.70.330:FF:000001">
    <property type="entry name" value="50S ribosomal protein L23"/>
    <property type="match status" value="1"/>
</dbReference>
<comment type="similarity">
    <text evidence="1 6 7">Belongs to the universal ribosomal protein uL23 family.</text>
</comment>
<sequence length="102" mass="11900">MTKYHARDIIDLVIRPILTEKATMLMEQNKYTFDVVSKAKKPEIQAAIEQIFDVKVQSVNTHQPPRKQRRVGKFVGYRSQYKRAIVTLAEGYSLQNIFFPEV</sequence>
<dbReference type="Pfam" id="PF00276">
    <property type="entry name" value="Ribosomal_L23"/>
    <property type="match status" value="1"/>
</dbReference>
<keyword evidence="2 6" id="KW-0699">rRNA-binding</keyword>
<evidence type="ECO:0000256" key="3">
    <source>
        <dbReference type="ARBA" id="ARBA00022884"/>
    </source>
</evidence>
<dbReference type="SUPFAM" id="SSF54189">
    <property type="entry name" value="Ribosomal proteins S24e, L23 and L15e"/>
    <property type="match status" value="1"/>
</dbReference>
<dbReference type="Gene3D" id="3.30.70.330">
    <property type="match status" value="1"/>
</dbReference>
<protein>
    <recommendedName>
        <fullName evidence="6">Large ribosomal subunit protein uL23</fullName>
    </recommendedName>
</protein>
<evidence type="ECO:0000256" key="1">
    <source>
        <dbReference type="ARBA" id="ARBA00006700"/>
    </source>
</evidence>
<dbReference type="PANTHER" id="PTHR11620">
    <property type="entry name" value="60S RIBOSOMAL PROTEIN L23A"/>
    <property type="match status" value="1"/>
</dbReference>
<dbReference type="GO" id="GO:1990904">
    <property type="term" value="C:ribonucleoprotein complex"/>
    <property type="evidence" value="ECO:0007669"/>
    <property type="project" value="UniProtKB-KW"/>
</dbReference>
<dbReference type="RefSeq" id="WP_054469415.1">
    <property type="nucleotide sequence ID" value="NZ_CP159837.1"/>
</dbReference>
<comment type="function">
    <text evidence="6">One of the early assembly proteins it binds 23S rRNA. One of the proteins that surrounds the polypeptide exit tunnel on the outside of the ribosome. Forms the main docking site for trigger factor binding to the ribosome.</text>
</comment>
<name>A0AAU8J8S6_9CYAN</name>
<keyword evidence="5 6" id="KW-0687">Ribonucleoprotein</keyword>
<dbReference type="NCBIfam" id="NF004363">
    <property type="entry name" value="PRK05738.2-4"/>
    <property type="match status" value="1"/>
</dbReference>
<dbReference type="GO" id="GO:0005840">
    <property type="term" value="C:ribosome"/>
    <property type="evidence" value="ECO:0007669"/>
    <property type="project" value="UniProtKB-KW"/>
</dbReference>
<dbReference type="AlphaFoldDB" id="A0AAU8J8S6"/>
<keyword evidence="4 6" id="KW-0689">Ribosomal protein</keyword>
<evidence type="ECO:0000256" key="7">
    <source>
        <dbReference type="RuleBase" id="RU003934"/>
    </source>
</evidence>
<evidence type="ECO:0000256" key="4">
    <source>
        <dbReference type="ARBA" id="ARBA00022980"/>
    </source>
</evidence>
<dbReference type="PROSITE" id="PS00050">
    <property type="entry name" value="RIBOSOMAL_L23"/>
    <property type="match status" value="1"/>
</dbReference>
<dbReference type="InterPro" id="IPR001014">
    <property type="entry name" value="Ribosomal_uL23_CS"/>
</dbReference>